<sequence>MKDSPKGQSTISSYFCQSSPPSKHAPRRAEKRPAGAVFVDLTSDGADVQDARPTKKKAKIVQKGLVREEEQHPFIPDLSNPLHEHSSPEQISIPSSRPRTPVGLVEKYGFSRTRDARDPLETSEEKRMKQSRQEIFKRKLLTDTNVSSKLDQGTHAEKQSETASYDAMDIDAFENTREEAGDESSLEGSIRETRKEKEKLRERMPTSRTRVSAVEEIGPSGQTYTPLEKQVGIIGQMETAALKKVSENRNNPFDRALTNMYTAATYIDEVDSEDDPSLINPPVFVCITEGLLGGMGADERVSISLVAITPSTGDVIWDEFEDGFMRSELETRMAHIKPSEIYLSNLKLSKVTEKVLHYLTKETLSNESARDRIRLERYKEELNYTEAFQKLKIFYAQKNTKKASENFKSGKLLAAISDLPRNVSIVLAHSVDYLSSFGLADILTQTQFFAKFTQRQHMLLNANTLSNLEIYRNQTDFTVKGSLMWVLNKTRTTFGARLLRSWIGRPLVNVSALKERVNAIEAILSAQTVNIRERLMRLRELLKTLREVDLARGLSRIQYSKCTPRELAKLLRAFIRIADTFDLFETPEDVGLTSPVLNDIIFALPKLKDSVKKIVSCINLKEAEDDKRDRLWVDPGKYPEVDDTKMAIMAIESELSDHLKTIRKILKKPAAQYITINQDESARRYRTPECKKKLQERAQYQEKLEVEANKVYLTFLVEIMDEHYVTLRNAVNNLAIVDCLFSMAEVASQDGYVKPIFVEGDVLEITDGRHPMIEVLRKDPFLPNSLCLGDTDTKAKIITGPNMGGKSSAVRMVALIALMAQIGSYVPASSVRMSPLDAILTRMGASDNLARGRSTFMVEMSETSNILHSATPNSLVILDELGRGSSTFDGMAIAGASLEYLVETRKSKTLFITHYPVIAVATERKFPDKISNLHMGFTEEVTIEGKRAITFLYRLAKGISSRSYGIECARLAGIPEQLLETASKQAETMEGMVQSRSQISRYGFFRILIQNC</sequence>
<protein>
    <recommendedName>
        <fullName evidence="6">MutS protein homolog 3</fullName>
    </recommendedName>
</protein>
<dbReference type="Gene3D" id="3.40.1170.10">
    <property type="entry name" value="DNA repair protein MutS, domain I"/>
    <property type="match status" value="1"/>
</dbReference>
<comment type="caution">
    <text evidence="9">The sequence shown here is derived from an EMBL/GenBank/DDBJ whole genome shotgun (WGS) entry which is preliminary data.</text>
</comment>
<dbReference type="InterPro" id="IPR007860">
    <property type="entry name" value="DNA_mmatch_repair_MutS_con_dom"/>
</dbReference>
<feature type="region of interest" description="Disordered" evidence="7">
    <location>
        <begin position="147"/>
        <end position="212"/>
    </location>
</feature>
<feature type="compositionally biased region" description="Polar residues" evidence="7">
    <location>
        <begin position="1"/>
        <end position="21"/>
    </location>
</feature>
<evidence type="ECO:0000256" key="5">
    <source>
        <dbReference type="ARBA" id="ARBA00023204"/>
    </source>
</evidence>
<feature type="domain" description="DNA mismatch repair proteins mutS family" evidence="8">
    <location>
        <begin position="874"/>
        <end position="890"/>
    </location>
</feature>
<dbReference type="SMART" id="SM00533">
    <property type="entry name" value="MUTSd"/>
    <property type="match status" value="1"/>
</dbReference>
<dbReference type="InterPro" id="IPR036678">
    <property type="entry name" value="MutS_con_dom_sf"/>
</dbReference>
<dbReference type="GO" id="GO:0005634">
    <property type="term" value="C:nucleus"/>
    <property type="evidence" value="ECO:0007669"/>
    <property type="project" value="TreeGrafter"/>
</dbReference>
<evidence type="ECO:0000313" key="10">
    <source>
        <dbReference type="Proteomes" id="UP000308199"/>
    </source>
</evidence>
<evidence type="ECO:0000313" key="9">
    <source>
        <dbReference type="EMBL" id="THH08198.1"/>
    </source>
</evidence>
<dbReference type="InterPro" id="IPR007696">
    <property type="entry name" value="DNA_mismatch_repair_MutS_core"/>
</dbReference>
<feature type="compositionally biased region" description="Basic and acidic residues" evidence="7">
    <location>
        <begin position="112"/>
        <end position="133"/>
    </location>
</feature>
<proteinExistence type="predicted"/>
<dbReference type="SMART" id="SM00534">
    <property type="entry name" value="MUTSac"/>
    <property type="match status" value="1"/>
</dbReference>
<keyword evidence="4" id="KW-0238">DNA-binding</keyword>
<dbReference type="InterPro" id="IPR036187">
    <property type="entry name" value="DNA_mismatch_repair_MutS_sf"/>
</dbReference>
<accession>A0A4S4LB75</accession>
<dbReference type="GO" id="GO:0140664">
    <property type="term" value="F:ATP-dependent DNA damage sensor activity"/>
    <property type="evidence" value="ECO:0007669"/>
    <property type="project" value="InterPro"/>
</dbReference>
<evidence type="ECO:0000256" key="6">
    <source>
        <dbReference type="ARBA" id="ARBA00029792"/>
    </source>
</evidence>
<dbReference type="OrthoDB" id="121051at2759"/>
<name>A0A4S4LB75_9AGAM</name>
<keyword evidence="3" id="KW-0067">ATP-binding</keyword>
<dbReference type="InterPro" id="IPR000432">
    <property type="entry name" value="DNA_mismatch_repair_MutS_C"/>
</dbReference>
<dbReference type="Pfam" id="PF05192">
    <property type="entry name" value="MutS_III"/>
    <property type="match status" value="1"/>
</dbReference>
<evidence type="ECO:0000256" key="3">
    <source>
        <dbReference type="ARBA" id="ARBA00022840"/>
    </source>
</evidence>
<dbReference type="Proteomes" id="UP000308199">
    <property type="component" value="Unassembled WGS sequence"/>
</dbReference>
<dbReference type="PROSITE" id="PS00486">
    <property type="entry name" value="DNA_MISMATCH_REPAIR_2"/>
    <property type="match status" value="1"/>
</dbReference>
<feature type="region of interest" description="Disordered" evidence="7">
    <location>
        <begin position="64"/>
        <end position="133"/>
    </location>
</feature>
<dbReference type="EMBL" id="SGPK01000109">
    <property type="protein sequence ID" value="THH08198.1"/>
    <property type="molecule type" value="Genomic_DNA"/>
</dbReference>
<feature type="compositionally biased region" description="Basic and acidic residues" evidence="7">
    <location>
        <begin position="189"/>
        <end position="205"/>
    </location>
</feature>
<keyword evidence="10" id="KW-1185">Reference proteome</keyword>
<dbReference type="PANTHER" id="PTHR11361:SF122">
    <property type="entry name" value="DNA MISMATCH REPAIR PROTEIN MSH3"/>
    <property type="match status" value="1"/>
</dbReference>
<dbReference type="GO" id="GO:0006312">
    <property type="term" value="P:mitotic recombination"/>
    <property type="evidence" value="ECO:0007669"/>
    <property type="project" value="TreeGrafter"/>
</dbReference>
<organism evidence="9 10">
    <name type="scientific">Phellinidium pouzarii</name>
    <dbReference type="NCBI Taxonomy" id="167371"/>
    <lineage>
        <taxon>Eukaryota</taxon>
        <taxon>Fungi</taxon>
        <taxon>Dikarya</taxon>
        <taxon>Basidiomycota</taxon>
        <taxon>Agaricomycotina</taxon>
        <taxon>Agaricomycetes</taxon>
        <taxon>Hymenochaetales</taxon>
        <taxon>Hymenochaetaceae</taxon>
        <taxon>Phellinidium</taxon>
    </lineage>
</organism>
<reference evidence="9 10" key="1">
    <citation type="submission" date="2019-02" db="EMBL/GenBank/DDBJ databases">
        <title>Genome sequencing of the rare red list fungi Phellinidium pouzarii.</title>
        <authorList>
            <person name="Buettner E."/>
            <person name="Kellner H."/>
        </authorList>
    </citation>
    <scope>NUCLEOTIDE SEQUENCE [LARGE SCALE GENOMIC DNA]</scope>
    <source>
        <strain evidence="9 10">DSM 108285</strain>
    </source>
</reference>
<evidence type="ECO:0000256" key="4">
    <source>
        <dbReference type="ARBA" id="ARBA00023125"/>
    </source>
</evidence>
<evidence type="ECO:0000256" key="7">
    <source>
        <dbReference type="SAM" id="MobiDB-lite"/>
    </source>
</evidence>
<keyword evidence="1" id="KW-0547">Nucleotide-binding</keyword>
<dbReference type="GO" id="GO:0030983">
    <property type="term" value="F:mismatched DNA binding"/>
    <property type="evidence" value="ECO:0007669"/>
    <property type="project" value="InterPro"/>
</dbReference>
<dbReference type="InterPro" id="IPR027417">
    <property type="entry name" value="P-loop_NTPase"/>
</dbReference>
<dbReference type="PANTHER" id="PTHR11361">
    <property type="entry name" value="DNA MISMATCH REPAIR PROTEIN MUTS FAMILY MEMBER"/>
    <property type="match status" value="1"/>
</dbReference>
<gene>
    <name evidence="9" type="ORF">EW145_g2862</name>
</gene>
<dbReference type="SUPFAM" id="SSF52540">
    <property type="entry name" value="P-loop containing nucleoside triphosphate hydrolases"/>
    <property type="match status" value="1"/>
</dbReference>
<dbReference type="Gene3D" id="3.30.420.110">
    <property type="entry name" value="MutS, connector domain"/>
    <property type="match status" value="1"/>
</dbReference>
<evidence type="ECO:0000259" key="8">
    <source>
        <dbReference type="PROSITE" id="PS00486"/>
    </source>
</evidence>
<keyword evidence="2" id="KW-0227">DNA damage</keyword>
<dbReference type="Gene3D" id="3.40.50.300">
    <property type="entry name" value="P-loop containing nucleotide triphosphate hydrolases"/>
    <property type="match status" value="1"/>
</dbReference>
<evidence type="ECO:0000256" key="2">
    <source>
        <dbReference type="ARBA" id="ARBA00022763"/>
    </source>
</evidence>
<dbReference type="InterPro" id="IPR016151">
    <property type="entry name" value="DNA_mismatch_repair_MutS_N"/>
</dbReference>
<dbReference type="Pfam" id="PF05188">
    <property type="entry name" value="MutS_II"/>
    <property type="match status" value="1"/>
</dbReference>
<dbReference type="Pfam" id="PF00488">
    <property type="entry name" value="MutS_V"/>
    <property type="match status" value="1"/>
</dbReference>
<dbReference type="SUPFAM" id="SSF48334">
    <property type="entry name" value="DNA repair protein MutS, domain III"/>
    <property type="match status" value="1"/>
</dbReference>
<feature type="compositionally biased region" description="Polar residues" evidence="7">
    <location>
        <begin position="88"/>
        <end position="98"/>
    </location>
</feature>
<dbReference type="Gene3D" id="1.10.1420.10">
    <property type="match status" value="2"/>
</dbReference>
<dbReference type="GO" id="GO:0006298">
    <property type="term" value="P:mismatch repair"/>
    <property type="evidence" value="ECO:0007669"/>
    <property type="project" value="InterPro"/>
</dbReference>
<dbReference type="GO" id="GO:0005524">
    <property type="term" value="F:ATP binding"/>
    <property type="evidence" value="ECO:0007669"/>
    <property type="project" value="UniProtKB-KW"/>
</dbReference>
<dbReference type="AlphaFoldDB" id="A0A4S4LB75"/>
<keyword evidence="5" id="KW-0234">DNA repair</keyword>
<dbReference type="InterPro" id="IPR045076">
    <property type="entry name" value="MutS"/>
</dbReference>
<evidence type="ECO:0000256" key="1">
    <source>
        <dbReference type="ARBA" id="ARBA00022741"/>
    </source>
</evidence>
<feature type="region of interest" description="Disordered" evidence="7">
    <location>
        <begin position="1"/>
        <end position="35"/>
    </location>
</feature>